<feature type="region of interest" description="Disordered" evidence="1">
    <location>
        <begin position="99"/>
        <end position="126"/>
    </location>
</feature>
<keyword evidence="3" id="KW-1185">Reference proteome</keyword>
<reference evidence="3" key="1">
    <citation type="journal article" date="2019" name="Int. J. Syst. Evol. Microbiol.">
        <title>The Global Catalogue of Microorganisms (GCM) 10K type strain sequencing project: providing services to taxonomists for standard genome sequencing and annotation.</title>
        <authorList>
            <consortium name="The Broad Institute Genomics Platform"/>
            <consortium name="The Broad Institute Genome Sequencing Center for Infectious Disease"/>
            <person name="Wu L."/>
            <person name="Ma J."/>
        </authorList>
    </citation>
    <scope>NUCLEOTIDE SEQUENCE [LARGE SCALE GENOMIC DNA]</scope>
    <source>
        <strain evidence="3">KCTC 52094</strain>
    </source>
</reference>
<dbReference type="Pfam" id="PF20135">
    <property type="entry name" value="DUF6525"/>
    <property type="match status" value="1"/>
</dbReference>
<sequence length="126" mass="14395">MGQGGNNVTLRQEHWRRWPGDEWACFDALPAGIRQRLQQHAYDPWAVNALKLWRLFRRQTGSSQRAERRLLRYLDQCEAQERSLFAAAYAGRHSQPLPHDAAGASILRGSGNAPGEARHSVRRPVR</sequence>
<accession>A0ABV7G6G0</accession>
<evidence type="ECO:0000313" key="2">
    <source>
        <dbReference type="EMBL" id="MFC3127119.1"/>
    </source>
</evidence>
<gene>
    <name evidence="2" type="ORF">ACFOD4_18785</name>
</gene>
<protein>
    <submittedName>
        <fullName evidence="2">DUF6525 family protein</fullName>
    </submittedName>
</protein>
<name>A0ABV7G6G0_9PROT</name>
<dbReference type="RefSeq" id="WP_379598923.1">
    <property type="nucleotide sequence ID" value="NZ_JBHRTN010000019.1"/>
</dbReference>
<comment type="caution">
    <text evidence="2">The sequence shown here is derived from an EMBL/GenBank/DDBJ whole genome shotgun (WGS) entry which is preliminary data.</text>
</comment>
<dbReference type="Proteomes" id="UP001595593">
    <property type="component" value="Unassembled WGS sequence"/>
</dbReference>
<evidence type="ECO:0000256" key="1">
    <source>
        <dbReference type="SAM" id="MobiDB-lite"/>
    </source>
</evidence>
<evidence type="ECO:0000313" key="3">
    <source>
        <dbReference type="Proteomes" id="UP001595593"/>
    </source>
</evidence>
<dbReference type="InterPro" id="IPR045386">
    <property type="entry name" value="DUF6525"/>
</dbReference>
<dbReference type="EMBL" id="JBHRTN010000019">
    <property type="protein sequence ID" value="MFC3127119.1"/>
    <property type="molecule type" value="Genomic_DNA"/>
</dbReference>
<organism evidence="2 3">
    <name type="scientific">Teichococcus globiformis</name>
    <dbReference type="NCBI Taxonomy" id="2307229"/>
    <lineage>
        <taxon>Bacteria</taxon>
        <taxon>Pseudomonadati</taxon>
        <taxon>Pseudomonadota</taxon>
        <taxon>Alphaproteobacteria</taxon>
        <taxon>Acetobacterales</taxon>
        <taxon>Roseomonadaceae</taxon>
        <taxon>Roseomonas</taxon>
    </lineage>
</organism>
<proteinExistence type="predicted"/>